<dbReference type="AlphaFoldDB" id="A0AAC8VZV6"/>
<gene>
    <name evidence="8" type="ORF">AL072_15240</name>
</gene>
<evidence type="ECO:0000259" key="7">
    <source>
        <dbReference type="SMART" id="SM00829"/>
    </source>
</evidence>
<dbReference type="InterPro" id="IPR011032">
    <property type="entry name" value="GroES-like_sf"/>
</dbReference>
<dbReference type="SUPFAM" id="SSF50129">
    <property type="entry name" value="GroES-like"/>
    <property type="match status" value="1"/>
</dbReference>
<dbReference type="SMART" id="SM00829">
    <property type="entry name" value="PKS_ER"/>
    <property type="match status" value="1"/>
</dbReference>
<organism evidence="8 9">
    <name type="scientific">Azospirillum thiophilum</name>
    <dbReference type="NCBI Taxonomy" id="528244"/>
    <lineage>
        <taxon>Bacteria</taxon>
        <taxon>Pseudomonadati</taxon>
        <taxon>Pseudomonadota</taxon>
        <taxon>Alphaproteobacteria</taxon>
        <taxon>Rhodospirillales</taxon>
        <taxon>Azospirillaceae</taxon>
        <taxon>Azospirillum</taxon>
    </lineage>
</organism>
<evidence type="ECO:0000256" key="1">
    <source>
        <dbReference type="ARBA" id="ARBA00001947"/>
    </source>
</evidence>
<dbReference type="GO" id="GO:0046872">
    <property type="term" value="F:metal ion binding"/>
    <property type="evidence" value="ECO:0007669"/>
    <property type="project" value="UniProtKB-KW"/>
</dbReference>
<evidence type="ECO:0000256" key="3">
    <source>
        <dbReference type="ARBA" id="ARBA00022723"/>
    </source>
</evidence>
<evidence type="ECO:0000256" key="4">
    <source>
        <dbReference type="ARBA" id="ARBA00022833"/>
    </source>
</evidence>
<dbReference type="InterPro" id="IPR020843">
    <property type="entry name" value="ER"/>
</dbReference>
<evidence type="ECO:0000313" key="8">
    <source>
        <dbReference type="EMBL" id="ALG72452.1"/>
    </source>
</evidence>
<name>A0AAC8VZV6_9PROT</name>
<dbReference type="PANTHER" id="PTHR43161">
    <property type="entry name" value="SORBITOL DEHYDROGENASE"/>
    <property type="match status" value="1"/>
</dbReference>
<dbReference type="Proteomes" id="UP000069935">
    <property type="component" value="Chromosome 2"/>
</dbReference>
<dbReference type="Pfam" id="PF00107">
    <property type="entry name" value="ADH_zinc_N"/>
    <property type="match status" value="1"/>
</dbReference>
<dbReference type="EMBL" id="CP012402">
    <property type="protein sequence ID" value="ALG72452.1"/>
    <property type="molecule type" value="Genomic_DNA"/>
</dbReference>
<protein>
    <submittedName>
        <fullName evidence="8">Phosphoesterase</fullName>
    </submittedName>
</protein>
<keyword evidence="6" id="KW-0520">NAD</keyword>
<dbReference type="KEGG" id="ati:AL072_15240"/>
<sequence length="353" mass="36950">MKAIVAHSAKDLRIEDHPDAEPAEGEVGLAVAAGGICGSDLHYYQHGGFGAVRLKQPMILGHEVSARVAKIGPGVTGLEVGQLVSVSPSRPCRTCRYCQQGLHNQCLNMRFYGSAMPFPHIQGAFRETLVADAVQCVPADGLSAGEAAMAEPLAVALHATRRAGDLLGKRVLVTGCGPIGVLSILAARRAGAGEIVAVDLMDFTLDIAKAAGADRVINSREEPEALSAYSADKGTFDVLYECSGAAAALTAGIGALRPRGVIVQLGLGGDMSLPMMAITAKELELRGSFRFHEEFAIGVDLMRKGLIDVKPLISHTIALPDARAAFDLASDRGRAMKVQIAFDPSLSSSSLQA</sequence>
<accession>A0AAC8VZV6</accession>
<keyword evidence="9" id="KW-1185">Reference proteome</keyword>
<dbReference type="Gene3D" id="3.40.50.720">
    <property type="entry name" value="NAD(P)-binding Rossmann-like Domain"/>
    <property type="match status" value="1"/>
</dbReference>
<feature type="domain" description="Enoyl reductase (ER)" evidence="7">
    <location>
        <begin position="7"/>
        <end position="340"/>
    </location>
</feature>
<dbReference type="GO" id="GO:0016491">
    <property type="term" value="F:oxidoreductase activity"/>
    <property type="evidence" value="ECO:0007669"/>
    <property type="project" value="UniProtKB-KW"/>
</dbReference>
<dbReference type="CDD" id="cd08232">
    <property type="entry name" value="idonate-5-DH"/>
    <property type="match status" value="1"/>
</dbReference>
<dbReference type="Pfam" id="PF08240">
    <property type="entry name" value="ADH_N"/>
    <property type="match status" value="1"/>
</dbReference>
<proteinExistence type="inferred from homology"/>
<dbReference type="FunFam" id="3.40.50.720:FF:000068">
    <property type="entry name" value="Sorbitol dehydrogenase"/>
    <property type="match status" value="1"/>
</dbReference>
<evidence type="ECO:0000256" key="6">
    <source>
        <dbReference type="ARBA" id="ARBA00023027"/>
    </source>
</evidence>
<keyword evidence="4" id="KW-0862">Zinc</keyword>
<dbReference type="InterPro" id="IPR036291">
    <property type="entry name" value="NAD(P)-bd_dom_sf"/>
</dbReference>
<dbReference type="InterPro" id="IPR013149">
    <property type="entry name" value="ADH-like_C"/>
</dbReference>
<comment type="cofactor">
    <cofactor evidence="1">
        <name>Zn(2+)</name>
        <dbReference type="ChEBI" id="CHEBI:29105"/>
    </cofactor>
</comment>
<dbReference type="InterPro" id="IPR013154">
    <property type="entry name" value="ADH-like_N"/>
</dbReference>
<evidence type="ECO:0000313" key="9">
    <source>
        <dbReference type="Proteomes" id="UP000069935"/>
    </source>
</evidence>
<evidence type="ECO:0000256" key="2">
    <source>
        <dbReference type="ARBA" id="ARBA00008072"/>
    </source>
</evidence>
<keyword evidence="3" id="KW-0479">Metal-binding</keyword>
<dbReference type="SUPFAM" id="SSF51735">
    <property type="entry name" value="NAD(P)-binding Rossmann-fold domains"/>
    <property type="match status" value="1"/>
</dbReference>
<dbReference type="PANTHER" id="PTHR43161:SF9">
    <property type="entry name" value="SORBITOL DEHYDROGENASE"/>
    <property type="match status" value="1"/>
</dbReference>
<keyword evidence="5" id="KW-0560">Oxidoreductase</keyword>
<reference evidence="9" key="1">
    <citation type="submission" date="2015-08" db="EMBL/GenBank/DDBJ databases">
        <title>Complete Genome Sequence of Azospirillum thiophilum BV-S.</title>
        <authorList>
            <person name="Fomenkov A."/>
            <person name="Vincze T."/>
            <person name="Grabovich M."/>
            <person name="Dubinina G."/>
            <person name="Orlova M."/>
            <person name="Belousova E."/>
            <person name="Roberts R.J."/>
        </authorList>
    </citation>
    <scope>NUCLEOTIDE SEQUENCE [LARGE SCALE GENOMIC DNA]</scope>
    <source>
        <strain evidence="9">BV-S</strain>
    </source>
</reference>
<comment type="similarity">
    <text evidence="2">Belongs to the zinc-containing alcohol dehydrogenase family.</text>
</comment>
<dbReference type="Gene3D" id="3.90.180.10">
    <property type="entry name" value="Medium-chain alcohol dehydrogenases, catalytic domain"/>
    <property type="match status" value="1"/>
</dbReference>
<dbReference type="RefSeq" id="WP_045586191.1">
    <property type="nucleotide sequence ID" value="NZ_CP012402.1"/>
</dbReference>
<reference evidence="8 9" key="2">
    <citation type="journal article" date="2016" name="Genome Announc.">
        <title>Complete Genome Sequence of a Strain of Azospirillum thiophilum Isolated from a Sulfide Spring.</title>
        <authorList>
            <person name="Fomenkov A."/>
            <person name="Vincze T."/>
            <person name="Grabovich M."/>
            <person name="Anton B.P."/>
            <person name="Dubinina G."/>
            <person name="Orlova M."/>
            <person name="Belousova E."/>
            <person name="Roberts R.J."/>
        </authorList>
    </citation>
    <scope>NUCLEOTIDE SEQUENCE [LARGE SCALE GENOMIC DNA]</scope>
    <source>
        <strain evidence="8 9">BV-S</strain>
    </source>
</reference>
<evidence type="ECO:0000256" key="5">
    <source>
        <dbReference type="ARBA" id="ARBA00023002"/>
    </source>
</evidence>